<dbReference type="EMBL" id="CP022685">
    <property type="protein sequence ID" value="ATL25346.1"/>
    <property type="molecule type" value="Genomic_DNA"/>
</dbReference>
<evidence type="ECO:0000259" key="6">
    <source>
        <dbReference type="PROSITE" id="PS50931"/>
    </source>
</evidence>
<dbReference type="Gene3D" id="1.10.10.10">
    <property type="entry name" value="Winged helix-like DNA-binding domain superfamily/Winged helix DNA-binding domain"/>
    <property type="match status" value="1"/>
</dbReference>
<dbReference type="PROSITE" id="PS50931">
    <property type="entry name" value="HTH_LYSR"/>
    <property type="match status" value="1"/>
</dbReference>
<name>A0A291Q1I1_9ACTN</name>
<keyword evidence="2" id="KW-0805">Transcription regulation</keyword>
<evidence type="ECO:0000256" key="4">
    <source>
        <dbReference type="ARBA" id="ARBA00023163"/>
    </source>
</evidence>
<feature type="region of interest" description="Disordered" evidence="5">
    <location>
        <begin position="216"/>
        <end position="239"/>
    </location>
</feature>
<gene>
    <name evidence="7" type="ORF">KY5_0328c</name>
</gene>
<dbReference type="Pfam" id="PF03466">
    <property type="entry name" value="LysR_substrate"/>
    <property type="match status" value="1"/>
</dbReference>
<dbReference type="SUPFAM" id="SSF53850">
    <property type="entry name" value="Periplasmic binding protein-like II"/>
    <property type="match status" value="1"/>
</dbReference>
<dbReference type="GO" id="GO:0003677">
    <property type="term" value="F:DNA binding"/>
    <property type="evidence" value="ECO:0007669"/>
    <property type="project" value="UniProtKB-KW"/>
</dbReference>
<comment type="similarity">
    <text evidence="1">Belongs to the LysR transcriptional regulatory family.</text>
</comment>
<dbReference type="PRINTS" id="PR00039">
    <property type="entry name" value="HTHLYSR"/>
</dbReference>
<keyword evidence="8" id="KW-1185">Reference proteome</keyword>
<protein>
    <submittedName>
        <fullName evidence="7">Chromosome initiation inhibitor</fullName>
    </submittedName>
</protein>
<dbReference type="InterPro" id="IPR000847">
    <property type="entry name" value="LysR_HTH_N"/>
</dbReference>
<dbReference type="GO" id="GO:0003700">
    <property type="term" value="F:DNA-binding transcription factor activity"/>
    <property type="evidence" value="ECO:0007669"/>
    <property type="project" value="InterPro"/>
</dbReference>
<evidence type="ECO:0000256" key="3">
    <source>
        <dbReference type="ARBA" id="ARBA00023125"/>
    </source>
</evidence>
<dbReference type="InterPro" id="IPR036388">
    <property type="entry name" value="WH-like_DNA-bd_sf"/>
</dbReference>
<dbReference type="AlphaFoldDB" id="A0A291Q1I1"/>
<dbReference type="InterPro" id="IPR050950">
    <property type="entry name" value="HTH-type_LysR_regulators"/>
</dbReference>
<dbReference type="InterPro" id="IPR005119">
    <property type="entry name" value="LysR_subst-bd"/>
</dbReference>
<dbReference type="PROSITE" id="PS51257">
    <property type="entry name" value="PROKAR_LIPOPROTEIN"/>
    <property type="match status" value="1"/>
</dbReference>
<dbReference type="Proteomes" id="UP000221011">
    <property type="component" value="Chromosome"/>
</dbReference>
<dbReference type="KEGG" id="sfk:KY5_0328c"/>
<organism evidence="7 8">
    <name type="scientific">Streptomyces formicae</name>
    <dbReference type="NCBI Taxonomy" id="1616117"/>
    <lineage>
        <taxon>Bacteria</taxon>
        <taxon>Bacillati</taxon>
        <taxon>Actinomycetota</taxon>
        <taxon>Actinomycetes</taxon>
        <taxon>Kitasatosporales</taxon>
        <taxon>Streptomycetaceae</taxon>
        <taxon>Streptomyces</taxon>
    </lineage>
</organism>
<keyword evidence="4" id="KW-0804">Transcription</keyword>
<evidence type="ECO:0000313" key="8">
    <source>
        <dbReference type="Proteomes" id="UP000221011"/>
    </source>
</evidence>
<dbReference type="GO" id="GO:0005829">
    <property type="term" value="C:cytosol"/>
    <property type="evidence" value="ECO:0007669"/>
    <property type="project" value="TreeGrafter"/>
</dbReference>
<dbReference type="PANTHER" id="PTHR30419">
    <property type="entry name" value="HTH-TYPE TRANSCRIPTIONAL REGULATOR YBHD"/>
    <property type="match status" value="1"/>
</dbReference>
<feature type="domain" description="HTH lysR-type" evidence="6">
    <location>
        <begin position="39"/>
        <end position="96"/>
    </location>
</feature>
<dbReference type="Pfam" id="PF00126">
    <property type="entry name" value="HTH_1"/>
    <property type="match status" value="1"/>
</dbReference>
<evidence type="ECO:0000256" key="5">
    <source>
        <dbReference type="SAM" id="MobiDB-lite"/>
    </source>
</evidence>
<evidence type="ECO:0000313" key="7">
    <source>
        <dbReference type="EMBL" id="ATL25346.1"/>
    </source>
</evidence>
<evidence type="ECO:0000256" key="1">
    <source>
        <dbReference type="ARBA" id="ARBA00009437"/>
    </source>
</evidence>
<dbReference type="Gene3D" id="3.40.190.290">
    <property type="match status" value="1"/>
</dbReference>
<keyword evidence="3" id="KW-0238">DNA-binding</keyword>
<dbReference type="CDD" id="cd05466">
    <property type="entry name" value="PBP2_LTTR_substrate"/>
    <property type="match status" value="1"/>
</dbReference>
<dbReference type="PANTHER" id="PTHR30419:SF8">
    <property type="entry name" value="NITROGEN ASSIMILATION TRANSCRIPTIONAL ACTIVATOR-RELATED"/>
    <property type="match status" value="1"/>
</dbReference>
<evidence type="ECO:0000256" key="2">
    <source>
        <dbReference type="ARBA" id="ARBA00023015"/>
    </source>
</evidence>
<reference evidence="7 8" key="1">
    <citation type="submission" date="2017-08" db="EMBL/GenBank/DDBJ databases">
        <title>Complete Genome Sequence of Streptomyces formicae KY5, the formicamycin producer.</title>
        <authorList>
            <person name="Holmes N.A."/>
            <person name="Devine R."/>
            <person name="Qin Z."/>
            <person name="Seipke R.F."/>
            <person name="Wilkinson B."/>
            <person name="Hutchings M.I."/>
        </authorList>
    </citation>
    <scope>NUCLEOTIDE SEQUENCE [LARGE SCALE GENOMIC DNA]</scope>
    <source>
        <strain evidence="7 8">KY5</strain>
    </source>
</reference>
<dbReference type="FunFam" id="1.10.10.10:FF:000001">
    <property type="entry name" value="LysR family transcriptional regulator"/>
    <property type="match status" value="1"/>
</dbReference>
<dbReference type="SUPFAM" id="SSF46785">
    <property type="entry name" value="Winged helix' DNA-binding domain"/>
    <property type="match status" value="1"/>
</dbReference>
<sequence length="348" mass="36643">MTRAPTSPSGQVSILVYGQNPSQSSGFLACLQAIPSPLVTLDDLRVFTAVCRAGSLSAVARDLSCTQSAVSQHVKRLERELGVSLLERHARGVVPTPAGRVLRSAAADGIGGIDLAVRRLRDLARGDGGAVRVTTGATSVRHFMAEAVVDFRERCPRVTLEFQTMSSSSACFDALAADDLDLAWITIGAPVRGIELRPVVELPWVLAVRTDDPLAERDRAEPSDLAAGRLITPPGNSTSRGQLDVHLGESGAELPTGTSVADWDTAVLLAELGLGHAVVPALPGWRDQGPAGLRLVPVPDLPPLQVGWAVRRWDALSPSARAFADTVAEHCAPLGPRPVQDGSLAARV</sequence>
<accession>A0A291Q1I1</accession>
<proteinExistence type="inferred from homology"/>
<dbReference type="InterPro" id="IPR036390">
    <property type="entry name" value="WH_DNA-bd_sf"/>
</dbReference>